<dbReference type="EMBL" id="LNIX01000021">
    <property type="protein sequence ID" value="OXA43807.1"/>
    <property type="molecule type" value="Genomic_DNA"/>
</dbReference>
<comment type="subcellular location">
    <subcellularLocation>
        <location evidence="1">Cytoplasm</location>
    </subcellularLocation>
</comment>
<dbReference type="OMA" id="VFKQDNC"/>
<dbReference type="GO" id="GO:0009968">
    <property type="term" value="P:negative regulation of signal transduction"/>
    <property type="evidence" value="ECO:0007669"/>
    <property type="project" value="InterPro"/>
</dbReference>
<dbReference type="InterPro" id="IPR012918">
    <property type="entry name" value="RTP801-like"/>
</dbReference>
<reference evidence="4 5" key="1">
    <citation type="submission" date="2015-12" db="EMBL/GenBank/DDBJ databases">
        <title>The genome of Folsomia candida.</title>
        <authorList>
            <person name="Faddeeva A."/>
            <person name="Derks M.F."/>
            <person name="Anvar Y."/>
            <person name="Smit S."/>
            <person name="Van Straalen N."/>
            <person name="Roelofs D."/>
        </authorList>
    </citation>
    <scope>NUCLEOTIDE SEQUENCE [LARGE SCALE GENOMIC DNA]</scope>
    <source>
        <strain evidence="4 5">VU population</strain>
        <tissue evidence="4">Whole body</tissue>
    </source>
</reference>
<dbReference type="GO" id="GO:0032006">
    <property type="term" value="P:regulation of TOR signaling"/>
    <property type="evidence" value="ECO:0007669"/>
    <property type="project" value="TreeGrafter"/>
</dbReference>
<keyword evidence="5" id="KW-1185">Reference proteome</keyword>
<evidence type="ECO:0000313" key="5">
    <source>
        <dbReference type="Proteomes" id="UP000198287"/>
    </source>
</evidence>
<dbReference type="STRING" id="158441.A0A226DGI9"/>
<dbReference type="Proteomes" id="UP000198287">
    <property type="component" value="Unassembled WGS sequence"/>
</dbReference>
<organism evidence="4 5">
    <name type="scientific">Folsomia candida</name>
    <name type="common">Springtail</name>
    <dbReference type="NCBI Taxonomy" id="158441"/>
    <lineage>
        <taxon>Eukaryota</taxon>
        <taxon>Metazoa</taxon>
        <taxon>Ecdysozoa</taxon>
        <taxon>Arthropoda</taxon>
        <taxon>Hexapoda</taxon>
        <taxon>Collembola</taxon>
        <taxon>Entomobryomorpha</taxon>
        <taxon>Isotomoidea</taxon>
        <taxon>Isotomidae</taxon>
        <taxon>Proisotominae</taxon>
        <taxon>Folsomia</taxon>
    </lineage>
</organism>
<evidence type="ECO:0000256" key="1">
    <source>
        <dbReference type="ARBA" id="ARBA00004496"/>
    </source>
</evidence>
<evidence type="ECO:0000256" key="3">
    <source>
        <dbReference type="ARBA" id="ARBA00022490"/>
    </source>
</evidence>
<evidence type="ECO:0000256" key="2">
    <source>
        <dbReference type="ARBA" id="ARBA00010670"/>
    </source>
</evidence>
<dbReference type="Pfam" id="PF07809">
    <property type="entry name" value="RTP801_C"/>
    <property type="match status" value="1"/>
</dbReference>
<proteinExistence type="inferred from homology"/>
<sequence>MEVIAKPVALHPFHRDLPGETRSAVQHVDFVEAAEIDDDGGAVMTLRWLTGRLETALRLAKKAHLDCGQVLLPPSLLVHIASDIVGMAETEPCGLRGALIILHFQGSAPAASSEIGQLRGDQHLPPTFQLHLTLKEEEAPWYEKRLPQFIRSWTKGRTIVVGEGYTLAKRKLYRSSSSSSSH</sequence>
<comment type="caution">
    <text evidence="4">The sequence shown here is derived from an EMBL/GenBank/DDBJ whole genome shotgun (WGS) entry which is preliminary data.</text>
</comment>
<protein>
    <submittedName>
        <fullName evidence="4">Protein charybde</fullName>
    </submittedName>
</protein>
<evidence type="ECO:0000313" key="4">
    <source>
        <dbReference type="EMBL" id="OXA43807.1"/>
    </source>
</evidence>
<name>A0A226DGI9_FOLCA</name>
<dbReference type="GO" id="GO:0006915">
    <property type="term" value="P:apoptotic process"/>
    <property type="evidence" value="ECO:0007669"/>
    <property type="project" value="TreeGrafter"/>
</dbReference>
<accession>A0A226DGI9</accession>
<dbReference type="GO" id="GO:0005737">
    <property type="term" value="C:cytoplasm"/>
    <property type="evidence" value="ECO:0007669"/>
    <property type="project" value="UniProtKB-SubCell"/>
</dbReference>
<dbReference type="InterPro" id="IPR038281">
    <property type="entry name" value="RTP801-like_C_sf"/>
</dbReference>
<dbReference type="PANTHER" id="PTHR12478:SF16">
    <property type="entry name" value="PROTEIN CHARYBDE-RELATED"/>
    <property type="match status" value="1"/>
</dbReference>
<keyword evidence="3" id="KW-0963">Cytoplasm</keyword>
<comment type="similarity">
    <text evidence="2">Belongs to the DDIT4 family.</text>
</comment>
<dbReference type="OrthoDB" id="10018535at2759"/>
<dbReference type="Gene3D" id="3.90.470.40">
    <property type="entry name" value="RTP801-like"/>
    <property type="match status" value="1"/>
</dbReference>
<gene>
    <name evidence="4" type="ORF">Fcan01_21404</name>
</gene>
<dbReference type="PANTHER" id="PTHR12478">
    <property type="entry name" value="DNA-DAMAGE-INDUCIBLE TRANSCRIPT 4 PROTEIN DDIT4"/>
    <property type="match status" value="1"/>
</dbReference>
<dbReference type="AlphaFoldDB" id="A0A226DGI9"/>